<organism evidence="1 2">
    <name type="scientific">Demequina mangrovi</name>
    <dbReference type="NCBI Taxonomy" id="1043493"/>
    <lineage>
        <taxon>Bacteria</taxon>
        <taxon>Bacillati</taxon>
        <taxon>Actinomycetota</taxon>
        <taxon>Actinomycetes</taxon>
        <taxon>Micrococcales</taxon>
        <taxon>Demequinaceae</taxon>
        <taxon>Demequina</taxon>
    </lineage>
</organism>
<proteinExistence type="predicted"/>
<dbReference type="STRING" id="1043493.SAMN05421637_0163"/>
<evidence type="ECO:0000313" key="1">
    <source>
        <dbReference type="EMBL" id="SEI84346.1"/>
    </source>
</evidence>
<gene>
    <name evidence="1" type="ORF">SAMN05421637_0163</name>
</gene>
<dbReference type="eggNOG" id="COG3255">
    <property type="taxonomic scope" value="Bacteria"/>
</dbReference>
<name>A0A1H6TYS9_9MICO</name>
<sequence length="258" mass="26849">MLTDTDPAVLARINMHAVLGALVVLAERAPEAPPLLAAVDRPMLVRLRVPGLPPRELRFASDGVSASAQGDESLVTLAFTSPAHLNAMVDGHRQPIPIAGPAGLAFLTKVFAPLADLLGRYLKPSEEGLADPAFRATSALLTLHVAIAAVAQVANADRSGRFSAALIPDGEIGVEVGDGHELRLVALDHALTFEPAPASSPARAVLAFRDLDVAGDVLAGRASALACIGDGSMSMRGFIPMIDNVSRILDRVGHYLGD</sequence>
<keyword evidence="2" id="KW-1185">Reference proteome</keyword>
<dbReference type="RefSeq" id="WP_042212191.1">
    <property type="nucleotide sequence ID" value="NZ_BBLU01000001.1"/>
</dbReference>
<evidence type="ECO:0000313" key="2">
    <source>
        <dbReference type="Proteomes" id="UP000183315"/>
    </source>
</evidence>
<dbReference type="OrthoDB" id="2081070at2"/>
<dbReference type="Proteomes" id="UP000183315">
    <property type="component" value="Unassembled WGS sequence"/>
</dbReference>
<protein>
    <submittedName>
        <fullName evidence="1">Uncharacterized protein</fullName>
    </submittedName>
</protein>
<dbReference type="AlphaFoldDB" id="A0A1H6TYS9"/>
<dbReference type="EMBL" id="FNZI01000001">
    <property type="protein sequence ID" value="SEI84346.1"/>
    <property type="molecule type" value="Genomic_DNA"/>
</dbReference>
<reference evidence="2" key="1">
    <citation type="submission" date="2016-10" db="EMBL/GenBank/DDBJ databases">
        <authorList>
            <person name="Varghese N."/>
        </authorList>
    </citation>
    <scope>NUCLEOTIDE SEQUENCE [LARGE SCALE GENOMIC DNA]</scope>
    <source>
        <strain evidence="2">DSM 24868</strain>
    </source>
</reference>
<accession>A0A1H6TYS9</accession>